<dbReference type="InterPro" id="IPR001753">
    <property type="entry name" value="Enoyl-CoA_hydra/iso"/>
</dbReference>
<evidence type="ECO:0000256" key="6">
    <source>
        <dbReference type="ARBA" id="ARBA00023098"/>
    </source>
</evidence>
<keyword evidence="6" id="KW-0443">Lipid metabolism</keyword>
<evidence type="ECO:0000256" key="8">
    <source>
        <dbReference type="ARBA" id="ARBA00023235"/>
    </source>
</evidence>
<dbReference type="InterPro" id="IPR029045">
    <property type="entry name" value="ClpP/crotonase-like_dom_sf"/>
</dbReference>
<dbReference type="EMBL" id="SEYY01001662">
    <property type="protein sequence ID" value="KAB7505171.1"/>
    <property type="molecule type" value="Genomic_DNA"/>
</dbReference>
<reference evidence="14 15" key="1">
    <citation type="journal article" date="2019" name="PLoS Biol.">
        <title>Sex chromosomes control vertical transmission of feminizing Wolbachia symbionts in an isopod.</title>
        <authorList>
            <person name="Becking T."/>
            <person name="Chebbi M.A."/>
            <person name="Giraud I."/>
            <person name="Moumen B."/>
            <person name="Laverre T."/>
            <person name="Caubet Y."/>
            <person name="Peccoud J."/>
            <person name="Gilbert C."/>
            <person name="Cordaux R."/>
        </authorList>
    </citation>
    <scope>NUCLEOTIDE SEQUENCE [LARGE SCALE GENOMIC DNA]</scope>
    <source>
        <strain evidence="14">ANa2</strain>
        <tissue evidence="14">Whole body excluding digestive tract and cuticle</tissue>
    </source>
</reference>
<dbReference type="GO" id="GO:0006635">
    <property type="term" value="P:fatty acid beta-oxidation"/>
    <property type="evidence" value="ECO:0007669"/>
    <property type="project" value="UniProtKB-UniPathway"/>
</dbReference>
<evidence type="ECO:0000313" key="14">
    <source>
        <dbReference type="EMBL" id="KAB7505171.1"/>
    </source>
</evidence>
<dbReference type="UniPathway" id="UPA00659"/>
<proteinExistence type="inferred from homology"/>
<sequence>MFRISSVGKHTYRFYILGQNSLVGNIAKCESIRRQSTSADNLANYPYKSLIVSSPKKHVFHVEINRPEKLNAFNKVLWREMGECFAQLGEDSLCRAVVLSGQGKLFTAGIDLTDLTELGSVVTSDDDIAKKCRTLFKTITHYQNSLSSLEECPKPVIAAVHGACIGAGIDLISAADVRYCTSDAWFQIKEVELGLAADVGTLQRFPKTIGSSSVARELCFTARKFLSDEAVKIGFISRVFPDKAGLVKSALELAETIAKKSPVAMQTTKETLNYSRDHTVEEGLKFIAGRNMAFLQSADLMKAAMAMMNKESAEFSDY</sequence>
<comment type="subcellular location">
    <subcellularLocation>
        <location evidence="1">Peroxisome</location>
    </subcellularLocation>
</comment>
<comment type="caution">
    <text evidence="14">The sequence shown here is derived from an EMBL/GenBank/DDBJ whole genome shotgun (WGS) entry which is preliminary data.</text>
</comment>
<name>A0A5N5TFA6_9CRUS</name>
<keyword evidence="15" id="KW-1185">Reference proteome</keyword>
<comment type="catalytic activity">
    <reaction evidence="10">
        <text>(3E,5Z,8Z,11Z,14Z)-eicosapentaenoyl-CoA = (2E,4E,8Z,11Z,14Z)-eicosapentaenoyl-CoA</text>
        <dbReference type="Rhea" id="RHEA:45224"/>
        <dbReference type="ChEBI" id="CHEBI:85090"/>
        <dbReference type="ChEBI" id="CHEBI:85091"/>
    </reaction>
</comment>
<dbReference type="CDD" id="cd06558">
    <property type="entry name" value="crotonase-like"/>
    <property type="match status" value="1"/>
</dbReference>
<dbReference type="InterPro" id="IPR045002">
    <property type="entry name" value="Ech1-like"/>
</dbReference>
<dbReference type="FunFam" id="1.10.12.10:FF:000004">
    <property type="entry name" value="Delta3,5-delta2,4-dienoyl-CoA isomerase"/>
    <property type="match status" value="1"/>
</dbReference>
<evidence type="ECO:0000256" key="5">
    <source>
        <dbReference type="ARBA" id="ARBA00022990"/>
    </source>
</evidence>
<dbReference type="Gene3D" id="3.90.226.10">
    <property type="entry name" value="2-enoyl-CoA Hydratase, Chain A, domain 1"/>
    <property type="match status" value="1"/>
</dbReference>
<evidence type="ECO:0000256" key="7">
    <source>
        <dbReference type="ARBA" id="ARBA00023140"/>
    </source>
</evidence>
<dbReference type="Gene3D" id="1.10.12.10">
    <property type="entry name" value="Lyase 2-enoyl-coa Hydratase, Chain A, domain 2"/>
    <property type="match status" value="1"/>
</dbReference>
<evidence type="ECO:0000256" key="2">
    <source>
        <dbReference type="ARBA" id="ARBA00005005"/>
    </source>
</evidence>
<comment type="similarity">
    <text evidence="3 13">Belongs to the enoyl-CoA hydratase/isomerase family.</text>
</comment>
<dbReference type="GO" id="GO:0005739">
    <property type="term" value="C:mitochondrion"/>
    <property type="evidence" value="ECO:0007669"/>
    <property type="project" value="TreeGrafter"/>
</dbReference>
<protein>
    <recommendedName>
        <fullName evidence="12">Delta(3,5)-Delta(2,4)-dienoyl-CoA isomerase, mitochondrial</fullName>
    </recommendedName>
</protein>
<evidence type="ECO:0000313" key="15">
    <source>
        <dbReference type="Proteomes" id="UP000326759"/>
    </source>
</evidence>
<keyword evidence="8 14" id="KW-0413">Isomerase</keyword>
<keyword evidence="7" id="KW-0576">Peroxisome</keyword>
<dbReference type="SUPFAM" id="SSF52096">
    <property type="entry name" value="ClpP/crotonase"/>
    <property type="match status" value="1"/>
</dbReference>
<evidence type="ECO:0000256" key="4">
    <source>
        <dbReference type="ARBA" id="ARBA00022832"/>
    </source>
</evidence>
<gene>
    <name evidence="14" type="primary">Ech1</name>
    <name evidence="14" type="ORF">Anas_01793</name>
</gene>
<evidence type="ECO:0000256" key="3">
    <source>
        <dbReference type="ARBA" id="ARBA00005254"/>
    </source>
</evidence>
<evidence type="ECO:0000256" key="10">
    <source>
        <dbReference type="ARBA" id="ARBA00052809"/>
    </source>
</evidence>
<evidence type="ECO:0000256" key="11">
    <source>
        <dbReference type="ARBA" id="ARBA00055786"/>
    </source>
</evidence>
<comment type="function">
    <text evidence="11">Isomerization of 3-trans,5-cis-dienoyl-CoA to 2-trans,4-trans-dienoyl-CoA.</text>
</comment>
<dbReference type="Proteomes" id="UP000326759">
    <property type="component" value="Unassembled WGS sequence"/>
</dbReference>
<evidence type="ECO:0000256" key="12">
    <source>
        <dbReference type="ARBA" id="ARBA00071021"/>
    </source>
</evidence>
<dbReference type="PANTHER" id="PTHR43149:SF1">
    <property type="entry name" value="DELTA(3,5)-DELTA(2,4)-DIENOYL-COA ISOMERASE, MITOCHONDRIAL"/>
    <property type="match status" value="1"/>
</dbReference>
<dbReference type="PANTHER" id="PTHR43149">
    <property type="entry name" value="ENOYL-COA HYDRATASE"/>
    <property type="match status" value="1"/>
</dbReference>
<dbReference type="AlphaFoldDB" id="A0A5N5TFA6"/>
<dbReference type="InterPro" id="IPR018376">
    <property type="entry name" value="Enoyl-CoA_hyd/isom_CS"/>
</dbReference>
<comment type="catalytic activity">
    <reaction evidence="9">
        <text>(3E,5Z)-octadienoyl-CoA = (2E,4E)-octadienoyl-CoA</text>
        <dbReference type="Rhea" id="RHEA:45244"/>
        <dbReference type="ChEBI" id="CHEBI:62243"/>
        <dbReference type="ChEBI" id="CHEBI:85108"/>
    </reaction>
</comment>
<organism evidence="14 15">
    <name type="scientific">Armadillidium nasatum</name>
    <dbReference type="NCBI Taxonomy" id="96803"/>
    <lineage>
        <taxon>Eukaryota</taxon>
        <taxon>Metazoa</taxon>
        <taxon>Ecdysozoa</taxon>
        <taxon>Arthropoda</taxon>
        <taxon>Crustacea</taxon>
        <taxon>Multicrustacea</taxon>
        <taxon>Malacostraca</taxon>
        <taxon>Eumalacostraca</taxon>
        <taxon>Peracarida</taxon>
        <taxon>Isopoda</taxon>
        <taxon>Oniscidea</taxon>
        <taxon>Crinocheta</taxon>
        <taxon>Armadillidiidae</taxon>
        <taxon>Armadillidium</taxon>
    </lineage>
</organism>
<evidence type="ECO:0000256" key="1">
    <source>
        <dbReference type="ARBA" id="ARBA00004275"/>
    </source>
</evidence>
<dbReference type="GO" id="GO:0051750">
    <property type="term" value="F:delta(3,5)-delta(2,4)-dienoyl-CoA isomerase activity"/>
    <property type="evidence" value="ECO:0007669"/>
    <property type="project" value="TreeGrafter"/>
</dbReference>
<dbReference type="InterPro" id="IPR014748">
    <property type="entry name" value="Enoyl-CoA_hydra_C"/>
</dbReference>
<accession>A0A5N5TFA6</accession>
<dbReference type="OrthoDB" id="14970at2759"/>
<dbReference type="GO" id="GO:0005777">
    <property type="term" value="C:peroxisome"/>
    <property type="evidence" value="ECO:0007669"/>
    <property type="project" value="UniProtKB-SubCell"/>
</dbReference>
<dbReference type="FunFam" id="3.90.226.10:FF:000024">
    <property type="entry name" value="Delta3,5-delta2,4-dienoyl-CoA isomerase"/>
    <property type="match status" value="1"/>
</dbReference>
<keyword evidence="5" id="KW-0007">Acetylation</keyword>
<dbReference type="Pfam" id="PF00378">
    <property type="entry name" value="ECH_1"/>
    <property type="match status" value="1"/>
</dbReference>
<comment type="pathway">
    <text evidence="2">Lipid metabolism; fatty acid beta-oxidation.</text>
</comment>
<evidence type="ECO:0000256" key="9">
    <source>
        <dbReference type="ARBA" id="ARBA00051408"/>
    </source>
</evidence>
<dbReference type="PROSITE" id="PS00166">
    <property type="entry name" value="ENOYL_COA_HYDRATASE"/>
    <property type="match status" value="1"/>
</dbReference>
<evidence type="ECO:0000256" key="13">
    <source>
        <dbReference type="RuleBase" id="RU003707"/>
    </source>
</evidence>
<keyword evidence="4" id="KW-0276">Fatty acid metabolism</keyword>